<dbReference type="Proteomes" id="UP000706333">
    <property type="component" value="Unassembled WGS sequence"/>
</dbReference>
<gene>
    <name evidence="1" type="ORF">CCR87_11750</name>
</gene>
<dbReference type="EMBL" id="NHSD01000284">
    <property type="protein sequence ID" value="MBK5927992.1"/>
    <property type="molecule type" value="Genomic_DNA"/>
</dbReference>
<evidence type="ECO:0000313" key="2">
    <source>
        <dbReference type="Proteomes" id="UP000706333"/>
    </source>
</evidence>
<dbReference type="AlphaFoldDB" id="A0A934WJI9"/>
<reference evidence="1" key="2">
    <citation type="journal article" date="2020" name="Microorganisms">
        <title>Osmotic Adaptation and Compatible Solute Biosynthesis of Phototrophic Bacteria as Revealed from Genome Analyses.</title>
        <authorList>
            <person name="Imhoff J.F."/>
            <person name="Rahn T."/>
            <person name="Kunzel S."/>
            <person name="Keller A."/>
            <person name="Neulinger S.C."/>
        </authorList>
    </citation>
    <scope>NUCLEOTIDE SEQUENCE</scope>
    <source>
        <strain evidence="1">LMG 28126</strain>
    </source>
</reference>
<comment type="caution">
    <text evidence="1">The sequence shown here is derived from an EMBL/GenBank/DDBJ whole genome shotgun (WGS) entry which is preliminary data.</text>
</comment>
<accession>A0A934WJI9</accession>
<proteinExistence type="predicted"/>
<organism evidence="1 2">
    <name type="scientific">Rhodobaculum claviforme</name>
    <dbReference type="NCBI Taxonomy" id="1549854"/>
    <lineage>
        <taxon>Bacteria</taxon>
        <taxon>Pseudomonadati</taxon>
        <taxon>Pseudomonadota</taxon>
        <taxon>Alphaproteobacteria</taxon>
        <taxon>Rhodobacterales</taxon>
        <taxon>Paracoccaceae</taxon>
        <taxon>Rhodobaculum</taxon>
    </lineage>
</organism>
<evidence type="ECO:0000313" key="1">
    <source>
        <dbReference type="EMBL" id="MBK5927992.1"/>
    </source>
</evidence>
<dbReference type="RefSeq" id="WP_201157742.1">
    <property type="nucleotide sequence ID" value="NZ_NHSD01000284.1"/>
</dbReference>
<sequence length="94" mass="9830">MIRTEAEAAALAEVAMDAGVTPDDLRDLLDRIRGAPPLDAEGLPFAPCRVCLGRDFWKPAALPIEGEGWRCAACVPPPKAGGRHACSVPAGRAP</sequence>
<protein>
    <submittedName>
        <fullName evidence="1">Uncharacterized protein</fullName>
    </submittedName>
</protein>
<reference evidence="1" key="1">
    <citation type="submission" date="2017-05" db="EMBL/GenBank/DDBJ databases">
        <authorList>
            <person name="Imhoff J.F."/>
            <person name="Rahn T."/>
            <person name="Kuenzel S."/>
            <person name="Neulinger S.C."/>
        </authorList>
    </citation>
    <scope>NUCLEOTIDE SEQUENCE</scope>
    <source>
        <strain evidence="1">LMG 28126</strain>
    </source>
</reference>
<name>A0A934WJI9_9RHOB</name>
<keyword evidence="2" id="KW-1185">Reference proteome</keyword>